<evidence type="ECO:0000313" key="2">
    <source>
        <dbReference type="Proteomes" id="UP001054902"/>
    </source>
</evidence>
<keyword evidence="2" id="KW-1185">Reference proteome</keyword>
<organism evidence="1 2">
    <name type="scientific">Chaetoceros tenuissimus</name>
    <dbReference type="NCBI Taxonomy" id="426638"/>
    <lineage>
        <taxon>Eukaryota</taxon>
        <taxon>Sar</taxon>
        <taxon>Stramenopiles</taxon>
        <taxon>Ochrophyta</taxon>
        <taxon>Bacillariophyta</taxon>
        <taxon>Coscinodiscophyceae</taxon>
        <taxon>Chaetocerotophycidae</taxon>
        <taxon>Chaetocerotales</taxon>
        <taxon>Chaetocerotaceae</taxon>
        <taxon>Chaetoceros</taxon>
    </lineage>
</organism>
<evidence type="ECO:0000313" key="1">
    <source>
        <dbReference type="EMBL" id="GFH54541.1"/>
    </source>
</evidence>
<gene>
    <name evidence="1" type="ORF">CTEN210_11017</name>
</gene>
<proteinExistence type="predicted"/>
<dbReference type="Proteomes" id="UP001054902">
    <property type="component" value="Unassembled WGS sequence"/>
</dbReference>
<dbReference type="InterPro" id="IPR026906">
    <property type="entry name" value="LRR_5"/>
</dbReference>
<dbReference type="PANTHER" id="PTHR45661">
    <property type="entry name" value="SURFACE ANTIGEN"/>
    <property type="match status" value="1"/>
</dbReference>
<accession>A0AAD3H8W7</accession>
<dbReference type="Gene3D" id="3.80.10.10">
    <property type="entry name" value="Ribonuclease Inhibitor"/>
    <property type="match status" value="1"/>
</dbReference>
<dbReference type="PANTHER" id="PTHR45661:SF3">
    <property type="entry name" value="IG-LIKE DOMAIN-CONTAINING PROTEIN"/>
    <property type="match status" value="1"/>
</dbReference>
<dbReference type="SUPFAM" id="SSF52058">
    <property type="entry name" value="L domain-like"/>
    <property type="match status" value="1"/>
</dbReference>
<comment type="caution">
    <text evidence="1">The sequence shown here is derived from an EMBL/GenBank/DDBJ whole genome shotgun (WGS) entry which is preliminary data.</text>
</comment>
<dbReference type="InterPro" id="IPR032675">
    <property type="entry name" value="LRR_dom_sf"/>
</dbReference>
<dbReference type="AlphaFoldDB" id="A0AAD3H8W7"/>
<sequence>MIKERIVYYDGSQWYDGWQGPMIHSEKERNTWTTVIIKEGVEVIPYRTFYGCKNLRKVIMPNSVKRIGAWAFAYCTRLSSIKWSENIELIENLAFYYCMSLQQVKIPSQCKDIRDSAFEECHDLTLFEVAQSTSLGERVINNTNLLRLSPFDKNEDKAALKEWIKHRHDECSLHQLCTANDPQICLISQHIEENGIESALKQDDIGLKPLDCLLINSNTSMDLINDYILHLLQHKKL</sequence>
<dbReference type="Pfam" id="PF13306">
    <property type="entry name" value="LRR_5"/>
    <property type="match status" value="1"/>
</dbReference>
<protein>
    <recommendedName>
        <fullName evidence="3">Leucine-rich repeat domain-containing protein</fullName>
    </recommendedName>
</protein>
<dbReference type="EMBL" id="BLLK01000047">
    <property type="protein sequence ID" value="GFH54541.1"/>
    <property type="molecule type" value="Genomic_DNA"/>
</dbReference>
<name>A0AAD3H8W7_9STRA</name>
<dbReference type="InterPro" id="IPR053139">
    <property type="entry name" value="Surface_bspA-like"/>
</dbReference>
<reference evidence="1 2" key="1">
    <citation type="journal article" date="2021" name="Sci. Rep.">
        <title>The genome of the diatom Chaetoceros tenuissimus carries an ancient integrated fragment of an extant virus.</title>
        <authorList>
            <person name="Hongo Y."/>
            <person name="Kimura K."/>
            <person name="Takaki Y."/>
            <person name="Yoshida Y."/>
            <person name="Baba S."/>
            <person name="Kobayashi G."/>
            <person name="Nagasaki K."/>
            <person name="Hano T."/>
            <person name="Tomaru Y."/>
        </authorList>
    </citation>
    <scope>NUCLEOTIDE SEQUENCE [LARGE SCALE GENOMIC DNA]</scope>
    <source>
        <strain evidence="1 2">NIES-3715</strain>
    </source>
</reference>
<evidence type="ECO:0008006" key="3">
    <source>
        <dbReference type="Google" id="ProtNLM"/>
    </source>
</evidence>